<proteinExistence type="predicted"/>
<sequence>MAVREREREDSREYLRVLRGFKREKEKEREGKRLFLGFLSYKTYADMLNIDVFG</sequence>
<dbReference type="InParanoid" id="A0A2P5EPD3"/>
<feature type="non-terminal residue" evidence="1">
    <location>
        <position position="54"/>
    </location>
</feature>
<dbReference type="Proteomes" id="UP000237000">
    <property type="component" value="Unassembled WGS sequence"/>
</dbReference>
<evidence type="ECO:0000313" key="2">
    <source>
        <dbReference type="Proteomes" id="UP000237000"/>
    </source>
</evidence>
<dbReference type="AlphaFoldDB" id="A0A2P5EPD3"/>
<name>A0A2P5EPD3_TREOI</name>
<gene>
    <name evidence="1" type="ORF">TorRG33x02_167600</name>
</gene>
<protein>
    <submittedName>
        <fullName evidence="1">Uncharacterized protein</fullName>
    </submittedName>
</protein>
<accession>A0A2P5EPD3</accession>
<evidence type="ECO:0000313" key="1">
    <source>
        <dbReference type="EMBL" id="PON87407.1"/>
    </source>
</evidence>
<keyword evidence="2" id="KW-1185">Reference proteome</keyword>
<comment type="caution">
    <text evidence="1">The sequence shown here is derived from an EMBL/GenBank/DDBJ whole genome shotgun (WGS) entry which is preliminary data.</text>
</comment>
<organism evidence="1 2">
    <name type="scientific">Trema orientale</name>
    <name type="common">Charcoal tree</name>
    <name type="synonym">Celtis orientalis</name>
    <dbReference type="NCBI Taxonomy" id="63057"/>
    <lineage>
        <taxon>Eukaryota</taxon>
        <taxon>Viridiplantae</taxon>
        <taxon>Streptophyta</taxon>
        <taxon>Embryophyta</taxon>
        <taxon>Tracheophyta</taxon>
        <taxon>Spermatophyta</taxon>
        <taxon>Magnoliopsida</taxon>
        <taxon>eudicotyledons</taxon>
        <taxon>Gunneridae</taxon>
        <taxon>Pentapetalae</taxon>
        <taxon>rosids</taxon>
        <taxon>fabids</taxon>
        <taxon>Rosales</taxon>
        <taxon>Cannabaceae</taxon>
        <taxon>Trema</taxon>
    </lineage>
</organism>
<reference evidence="2" key="1">
    <citation type="submission" date="2016-06" db="EMBL/GenBank/DDBJ databases">
        <title>Parallel loss of symbiosis genes in relatives of nitrogen-fixing non-legume Parasponia.</title>
        <authorList>
            <person name="Van Velzen R."/>
            <person name="Holmer R."/>
            <person name="Bu F."/>
            <person name="Rutten L."/>
            <person name="Van Zeijl A."/>
            <person name="Liu W."/>
            <person name="Santuari L."/>
            <person name="Cao Q."/>
            <person name="Sharma T."/>
            <person name="Shen D."/>
            <person name="Roswanjaya Y."/>
            <person name="Wardhani T."/>
            <person name="Kalhor M.S."/>
            <person name="Jansen J."/>
            <person name="Van den Hoogen J."/>
            <person name="Gungor B."/>
            <person name="Hartog M."/>
            <person name="Hontelez J."/>
            <person name="Verver J."/>
            <person name="Yang W.-C."/>
            <person name="Schijlen E."/>
            <person name="Repin R."/>
            <person name="Schilthuizen M."/>
            <person name="Schranz E."/>
            <person name="Heidstra R."/>
            <person name="Miyata K."/>
            <person name="Fedorova E."/>
            <person name="Kohlen W."/>
            <person name="Bisseling T."/>
            <person name="Smit S."/>
            <person name="Geurts R."/>
        </authorList>
    </citation>
    <scope>NUCLEOTIDE SEQUENCE [LARGE SCALE GENOMIC DNA]</scope>
    <source>
        <strain evidence="2">cv. RG33-2</strain>
    </source>
</reference>
<dbReference type="EMBL" id="JXTC01000117">
    <property type="protein sequence ID" value="PON87407.1"/>
    <property type="molecule type" value="Genomic_DNA"/>
</dbReference>